<accession>A0ACC3D113</accession>
<reference evidence="1" key="1">
    <citation type="submission" date="2024-09" db="EMBL/GenBank/DDBJ databases">
        <title>Black Yeasts Isolated from many extreme environments.</title>
        <authorList>
            <person name="Coleine C."/>
            <person name="Stajich J.E."/>
            <person name="Selbmann L."/>
        </authorList>
    </citation>
    <scope>NUCLEOTIDE SEQUENCE</scope>
    <source>
        <strain evidence="1">CCFEE 5737</strain>
    </source>
</reference>
<keyword evidence="2" id="KW-1185">Reference proteome</keyword>
<proteinExistence type="predicted"/>
<comment type="caution">
    <text evidence="1">The sequence shown here is derived from an EMBL/GenBank/DDBJ whole genome shotgun (WGS) entry which is preliminary data.</text>
</comment>
<dbReference type="EMBL" id="JAWDJW010008885">
    <property type="protein sequence ID" value="KAK3060064.1"/>
    <property type="molecule type" value="Genomic_DNA"/>
</dbReference>
<sequence length="143" mass="14862">MGLDKFSKQQRRNPDQAKCWSCMREQEAADPDYRGAGGDSDGDGGDDGDDDDVDDDDYDSDNTLDHGDATTNADDASLAGETENLSVSDNADSANSWTASNLDSWTSGPSSARASSSASGGVAVGSSTEGDGWGEPVSRRRVA</sequence>
<protein>
    <submittedName>
        <fullName evidence="1">Uncharacterized protein</fullName>
    </submittedName>
</protein>
<gene>
    <name evidence="1" type="ORF">LTS18_009434</name>
</gene>
<name>A0ACC3D113_9PEZI</name>
<organism evidence="1 2">
    <name type="scientific">Coniosporium uncinatum</name>
    <dbReference type="NCBI Taxonomy" id="93489"/>
    <lineage>
        <taxon>Eukaryota</taxon>
        <taxon>Fungi</taxon>
        <taxon>Dikarya</taxon>
        <taxon>Ascomycota</taxon>
        <taxon>Pezizomycotina</taxon>
        <taxon>Dothideomycetes</taxon>
        <taxon>Dothideomycetes incertae sedis</taxon>
        <taxon>Coniosporium</taxon>
    </lineage>
</organism>
<evidence type="ECO:0000313" key="1">
    <source>
        <dbReference type="EMBL" id="KAK3060064.1"/>
    </source>
</evidence>
<dbReference type="Proteomes" id="UP001186974">
    <property type="component" value="Unassembled WGS sequence"/>
</dbReference>
<evidence type="ECO:0000313" key="2">
    <source>
        <dbReference type="Proteomes" id="UP001186974"/>
    </source>
</evidence>